<dbReference type="PANTHER" id="PTHR43245">
    <property type="entry name" value="BIFUNCTIONAL POLYMYXIN RESISTANCE PROTEIN ARNA"/>
    <property type="match status" value="1"/>
</dbReference>
<evidence type="ECO:0000259" key="1">
    <source>
        <dbReference type="Pfam" id="PF01370"/>
    </source>
</evidence>
<name>A0A7L7LDZ2_9BACT</name>
<keyword evidence="3" id="KW-1185">Reference proteome</keyword>
<dbReference type="Gene3D" id="3.40.50.720">
    <property type="entry name" value="NAD(P)-binding Rossmann-like Domain"/>
    <property type="match status" value="1"/>
</dbReference>
<evidence type="ECO:0000313" key="3">
    <source>
        <dbReference type="Proteomes" id="UP000514509"/>
    </source>
</evidence>
<accession>A0A7L7LDZ2</accession>
<dbReference type="RefSeq" id="WP_182413506.1">
    <property type="nucleotide sequence ID" value="NZ_CP055153.1"/>
</dbReference>
<proteinExistence type="predicted"/>
<dbReference type="Proteomes" id="UP000514509">
    <property type="component" value="Chromosome"/>
</dbReference>
<dbReference type="KEGG" id="add:HUW48_24930"/>
<dbReference type="AlphaFoldDB" id="A0A7L7LDZ2"/>
<dbReference type="Pfam" id="PF01370">
    <property type="entry name" value="Epimerase"/>
    <property type="match status" value="1"/>
</dbReference>
<sequence>MHTILGAGGPVSNALAQELLKNNQPVRLVSRREIKTTEKATWLGADLKNYQQVLQAVQGSSVIYMCAGLRYEKKVWAAEWPVIMQNLIDATKATGARLIFFDNVYMYGHVRGPMTEETPYNPSSVKGEIRARVAEKLMAEVKDGNLRASIARAPDFYGAESLNSFYDSMVLYKYAQKAKATWLGDPSSKHSFIYIPDAGRAVYLLGQRPESDNQIWHLPTAPALTGHEFIQLAAKASNTKPNFMKVNKLMLQTIGLFNKMIGEIAELYYQYQYDYVFNSDKFQKAFQVQPTPYATGIKQFAPFLLNKVKKD</sequence>
<reference evidence="2 3" key="2">
    <citation type="submission" date="2020-08" db="EMBL/GenBank/DDBJ databases">
        <title>Adhaeribacter dokdonensis sp. nov., isolated from the rhizosphere of Elymus tsukushiensis, a plant native to the Dokdo Islands, Republic of Korea.</title>
        <authorList>
            <person name="Ghim S.Y."/>
        </authorList>
    </citation>
    <scope>NUCLEOTIDE SEQUENCE [LARGE SCALE GENOMIC DNA]</scope>
    <source>
        <strain evidence="2 3">KUDC8001</strain>
    </source>
</reference>
<evidence type="ECO:0000313" key="2">
    <source>
        <dbReference type="EMBL" id="QMU31066.1"/>
    </source>
</evidence>
<dbReference type="InterPro" id="IPR036291">
    <property type="entry name" value="NAD(P)-bd_dom_sf"/>
</dbReference>
<dbReference type="PANTHER" id="PTHR43245:SF13">
    <property type="entry name" value="UDP-D-APIOSE_UDP-D-XYLOSE SYNTHASE 2"/>
    <property type="match status" value="1"/>
</dbReference>
<feature type="domain" description="NAD-dependent epimerase/dehydratase" evidence="1">
    <location>
        <begin position="4"/>
        <end position="212"/>
    </location>
</feature>
<dbReference type="InterPro" id="IPR001509">
    <property type="entry name" value="Epimerase_deHydtase"/>
</dbReference>
<protein>
    <submittedName>
        <fullName evidence="2">NAD-dependent epimerase/dehydratase family protein</fullName>
    </submittedName>
</protein>
<dbReference type="InterPro" id="IPR050177">
    <property type="entry name" value="Lipid_A_modif_metabolic_enz"/>
</dbReference>
<dbReference type="EMBL" id="CP055153">
    <property type="protein sequence ID" value="QMU31066.1"/>
    <property type="molecule type" value="Genomic_DNA"/>
</dbReference>
<reference evidence="2 3" key="1">
    <citation type="submission" date="2020-06" db="EMBL/GenBank/DDBJ databases">
        <authorList>
            <person name="Hwang Y.J."/>
        </authorList>
    </citation>
    <scope>NUCLEOTIDE SEQUENCE [LARGE SCALE GENOMIC DNA]</scope>
    <source>
        <strain evidence="2 3">KUDC8001</strain>
    </source>
</reference>
<gene>
    <name evidence="2" type="ORF">HUW48_24930</name>
</gene>
<organism evidence="2 3">
    <name type="scientific">Adhaeribacter radiodurans</name>
    <dbReference type="NCBI Taxonomy" id="2745197"/>
    <lineage>
        <taxon>Bacteria</taxon>
        <taxon>Pseudomonadati</taxon>
        <taxon>Bacteroidota</taxon>
        <taxon>Cytophagia</taxon>
        <taxon>Cytophagales</taxon>
        <taxon>Hymenobacteraceae</taxon>
        <taxon>Adhaeribacter</taxon>
    </lineage>
</organism>
<dbReference type="SUPFAM" id="SSF51735">
    <property type="entry name" value="NAD(P)-binding Rossmann-fold domains"/>
    <property type="match status" value="1"/>
</dbReference>